<comment type="caution">
    <text evidence="3">The sequence shown here is derived from an EMBL/GenBank/DDBJ whole genome shotgun (WGS) entry which is preliminary data.</text>
</comment>
<dbReference type="Proteomes" id="UP001551482">
    <property type="component" value="Unassembled WGS sequence"/>
</dbReference>
<evidence type="ECO:0000313" key="3">
    <source>
        <dbReference type="EMBL" id="MEU8138238.1"/>
    </source>
</evidence>
<keyword evidence="2" id="KW-0472">Membrane</keyword>
<evidence type="ECO:0000256" key="2">
    <source>
        <dbReference type="SAM" id="Phobius"/>
    </source>
</evidence>
<keyword evidence="2" id="KW-1133">Transmembrane helix</keyword>
<accession>A0ABV3DR61</accession>
<sequence length="211" mass="22133">MGQPRTADRRGRRAPWWGPPAVVAVMALLVAGWPFLASRLSDDRVLPGGAVLRVGPGNGDHAWFTVVGDGWTMAESETMPSQEYVLTRGDTELTVAYLSLMSSDYADRLWDGLRRSARVSASDARVGPPTPVVSASGARGSIGDLTQRGERGTAAIYPAPDESFAIRMVALGPTDAASASASASDSGTRDDADLAAALSVIRSLTFTRPAS</sequence>
<protein>
    <recommendedName>
        <fullName evidence="5">Secreted protein</fullName>
    </recommendedName>
</protein>
<dbReference type="EMBL" id="JBEZFP010000115">
    <property type="protein sequence ID" value="MEU8138238.1"/>
    <property type="molecule type" value="Genomic_DNA"/>
</dbReference>
<evidence type="ECO:0000313" key="4">
    <source>
        <dbReference type="Proteomes" id="UP001551482"/>
    </source>
</evidence>
<gene>
    <name evidence="3" type="ORF">AB0C36_32615</name>
</gene>
<reference evidence="3 4" key="1">
    <citation type="submission" date="2024-06" db="EMBL/GenBank/DDBJ databases">
        <title>The Natural Products Discovery Center: Release of the First 8490 Sequenced Strains for Exploring Actinobacteria Biosynthetic Diversity.</title>
        <authorList>
            <person name="Kalkreuter E."/>
            <person name="Kautsar S.A."/>
            <person name="Yang D."/>
            <person name="Bader C.D."/>
            <person name="Teijaro C.N."/>
            <person name="Fluegel L."/>
            <person name="Davis C.M."/>
            <person name="Simpson J.R."/>
            <person name="Lauterbach L."/>
            <person name="Steele A.D."/>
            <person name="Gui C."/>
            <person name="Meng S."/>
            <person name="Li G."/>
            <person name="Viehrig K."/>
            <person name="Ye F."/>
            <person name="Su P."/>
            <person name="Kiefer A.F."/>
            <person name="Nichols A."/>
            <person name="Cepeda A.J."/>
            <person name="Yan W."/>
            <person name="Fan B."/>
            <person name="Jiang Y."/>
            <person name="Adhikari A."/>
            <person name="Zheng C.-J."/>
            <person name="Schuster L."/>
            <person name="Cowan T.M."/>
            <person name="Smanski M.J."/>
            <person name="Chevrette M.G."/>
            <person name="De Carvalho L.P.S."/>
            <person name="Shen B."/>
        </authorList>
    </citation>
    <scope>NUCLEOTIDE SEQUENCE [LARGE SCALE GENOMIC DNA]</scope>
    <source>
        <strain evidence="3 4">NPDC048946</strain>
    </source>
</reference>
<feature type="transmembrane region" description="Helical" evidence="2">
    <location>
        <begin position="16"/>
        <end position="36"/>
    </location>
</feature>
<organism evidence="3 4">
    <name type="scientific">Streptodolium elevatio</name>
    <dbReference type="NCBI Taxonomy" id="3157996"/>
    <lineage>
        <taxon>Bacteria</taxon>
        <taxon>Bacillati</taxon>
        <taxon>Actinomycetota</taxon>
        <taxon>Actinomycetes</taxon>
        <taxon>Kitasatosporales</taxon>
        <taxon>Streptomycetaceae</taxon>
        <taxon>Streptodolium</taxon>
    </lineage>
</organism>
<proteinExistence type="predicted"/>
<keyword evidence="2" id="KW-0812">Transmembrane</keyword>
<feature type="region of interest" description="Disordered" evidence="1">
    <location>
        <begin position="121"/>
        <end position="145"/>
    </location>
</feature>
<evidence type="ECO:0000256" key="1">
    <source>
        <dbReference type="SAM" id="MobiDB-lite"/>
    </source>
</evidence>
<keyword evidence="4" id="KW-1185">Reference proteome</keyword>
<evidence type="ECO:0008006" key="5">
    <source>
        <dbReference type="Google" id="ProtNLM"/>
    </source>
</evidence>
<name>A0ABV3DR61_9ACTN</name>
<dbReference type="RefSeq" id="WP_358361300.1">
    <property type="nucleotide sequence ID" value="NZ_JBEZFP010000115.1"/>
</dbReference>